<comment type="caution">
    <text evidence="1">The sequence shown here is derived from an EMBL/GenBank/DDBJ whole genome shotgun (WGS) entry which is preliminary data.</text>
</comment>
<dbReference type="EMBL" id="BDGG01000002">
    <property type="protein sequence ID" value="GAU93939.1"/>
    <property type="molecule type" value="Genomic_DNA"/>
</dbReference>
<protein>
    <submittedName>
        <fullName evidence="1">Uncharacterized protein</fullName>
    </submittedName>
</protein>
<evidence type="ECO:0000313" key="1">
    <source>
        <dbReference type="EMBL" id="GAU93939.1"/>
    </source>
</evidence>
<organism evidence="1 2">
    <name type="scientific">Ramazzottius varieornatus</name>
    <name type="common">Water bear</name>
    <name type="synonym">Tardigrade</name>
    <dbReference type="NCBI Taxonomy" id="947166"/>
    <lineage>
        <taxon>Eukaryota</taxon>
        <taxon>Metazoa</taxon>
        <taxon>Ecdysozoa</taxon>
        <taxon>Tardigrada</taxon>
        <taxon>Eutardigrada</taxon>
        <taxon>Parachela</taxon>
        <taxon>Hypsibioidea</taxon>
        <taxon>Ramazzottiidae</taxon>
        <taxon>Ramazzottius</taxon>
    </lineage>
</organism>
<dbReference type="Proteomes" id="UP000186922">
    <property type="component" value="Unassembled WGS sequence"/>
</dbReference>
<accession>A0A1D1UWA6</accession>
<gene>
    <name evidence="1" type="primary">RvY_05793-1</name>
    <name evidence="1" type="synonym">RvY_05793.1</name>
    <name evidence="1" type="ORF">RvY_05793</name>
</gene>
<keyword evidence="2" id="KW-1185">Reference proteome</keyword>
<dbReference type="AlphaFoldDB" id="A0A1D1UWA6"/>
<sequence>MTSSTLVLAELPGLFNCKHAVPCFVGLFFRLRASSDLHFLFPGFIFCGSHQSVLRNVSFVWIGGYYHSNFSRQQRTFRSRQEMACGMLGRGSCNRHTGLGERFSGTWDIQAIYYEILPIKQATAHAAKRCG</sequence>
<name>A0A1D1UWA6_RAMVA</name>
<proteinExistence type="predicted"/>
<evidence type="ECO:0000313" key="2">
    <source>
        <dbReference type="Proteomes" id="UP000186922"/>
    </source>
</evidence>
<reference evidence="1 2" key="1">
    <citation type="journal article" date="2016" name="Nat. Commun.">
        <title>Extremotolerant tardigrade genome and improved radiotolerance of human cultured cells by tardigrade-unique protein.</title>
        <authorList>
            <person name="Hashimoto T."/>
            <person name="Horikawa D.D."/>
            <person name="Saito Y."/>
            <person name="Kuwahara H."/>
            <person name="Kozuka-Hata H."/>
            <person name="Shin-I T."/>
            <person name="Minakuchi Y."/>
            <person name="Ohishi K."/>
            <person name="Motoyama A."/>
            <person name="Aizu T."/>
            <person name="Enomoto A."/>
            <person name="Kondo K."/>
            <person name="Tanaka S."/>
            <person name="Hara Y."/>
            <person name="Koshikawa S."/>
            <person name="Sagara H."/>
            <person name="Miura T."/>
            <person name="Yokobori S."/>
            <person name="Miyagawa K."/>
            <person name="Suzuki Y."/>
            <person name="Kubo T."/>
            <person name="Oyama M."/>
            <person name="Kohara Y."/>
            <person name="Fujiyama A."/>
            <person name="Arakawa K."/>
            <person name="Katayama T."/>
            <person name="Toyoda A."/>
            <person name="Kunieda T."/>
        </authorList>
    </citation>
    <scope>NUCLEOTIDE SEQUENCE [LARGE SCALE GENOMIC DNA]</scope>
    <source>
        <strain evidence="1 2">YOKOZUNA-1</strain>
    </source>
</reference>